<proteinExistence type="predicted"/>
<sequence length="98" mass="9836">MTAVESAGGRVTAVVLADGTRISAPVVVNAAGPWSGRLNELAGVGADFTVGVRSMRQEVAHVLAPEGYRGPAVADVDLGTYFRGEVGGGLLVGGTDPD</sequence>
<dbReference type="STRING" id="994479.GCA_000194155_01670"/>
<dbReference type="AlphaFoldDB" id="A0A2N3Y8D8"/>
<accession>A0A2N3Y8D8</accession>
<keyword evidence="3" id="KW-1185">Reference proteome</keyword>
<dbReference type="Gene3D" id="3.30.9.10">
    <property type="entry name" value="D-Amino Acid Oxidase, subunit A, domain 2"/>
    <property type="match status" value="1"/>
</dbReference>
<name>A0A2N3Y8D8_SACSN</name>
<protein>
    <submittedName>
        <fullName evidence="2">FAD dependent oxidoreductase</fullName>
    </submittedName>
</protein>
<reference evidence="2" key="1">
    <citation type="submission" date="2017-12" db="EMBL/GenBank/DDBJ databases">
        <title>Sequencing the genomes of 1000 Actinobacteria strains.</title>
        <authorList>
            <person name="Klenk H.-P."/>
        </authorList>
    </citation>
    <scope>NUCLEOTIDE SEQUENCE [LARGE SCALE GENOMIC DNA]</scope>
    <source>
        <strain evidence="2">DSM 44228</strain>
    </source>
</reference>
<dbReference type="InterPro" id="IPR036188">
    <property type="entry name" value="FAD/NAD-bd_sf"/>
</dbReference>
<evidence type="ECO:0000313" key="3">
    <source>
        <dbReference type="Proteomes" id="UP000233786"/>
    </source>
</evidence>
<feature type="domain" description="FAD dependent oxidoreductase" evidence="1">
    <location>
        <begin position="3"/>
        <end position="96"/>
    </location>
</feature>
<organism evidence="2 3">
    <name type="scientific">Saccharopolyspora spinosa</name>
    <dbReference type="NCBI Taxonomy" id="60894"/>
    <lineage>
        <taxon>Bacteria</taxon>
        <taxon>Bacillati</taxon>
        <taxon>Actinomycetota</taxon>
        <taxon>Actinomycetes</taxon>
        <taxon>Pseudonocardiales</taxon>
        <taxon>Pseudonocardiaceae</taxon>
        <taxon>Saccharopolyspora</taxon>
    </lineage>
</organism>
<dbReference type="Gene3D" id="3.50.50.60">
    <property type="entry name" value="FAD/NAD(P)-binding domain"/>
    <property type="match status" value="1"/>
</dbReference>
<gene>
    <name evidence="2" type="ORF">A8926_7349</name>
</gene>
<dbReference type="InterPro" id="IPR006076">
    <property type="entry name" value="FAD-dep_OxRdtase"/>
</dbReference>
<dbReference type="Proteomes" id="UP000233786">
    <property type="component" value="Unassembled WGS sequence"/>
</dbReference>
<dbReference type="EMBL" id="PJNB01000001">
    <property type="protein sequence ID" value="PKW19189.1"/>
    <property type="molecule type" value="Genomic_DNA"/>
</dbReference>
<dbReference type="SUPFAM" id="SSF51905">
    <property type="entry name" value="FAD/NAD(P)-binding domain"/>
    <property type="match status" value="1"/>
</dbReference>
<evidence type="ECO:0000313" key="2">
    <source>
        <dbReference type="EMBL" id="PKW19189.1"/>
    </source>
</evidence>
<dbReference type="Pfam" id="PF01266">
    <property type="entry name" value="DAO"/>
    <property type="match status" value="1"/>
</dbReference>
<comment type="caution">
    <text evidence="2">The sequence shown here is derived from an EMBL/GenBank/DDBJ whole genome shotgun (WGS) entry which is preliminary data.</text>
</comment>
<evidence type="ECO:0000259" key="1">
    <source>
        <dbReference type="Pfam" id="PF01266"/>
    </source>
</evidence>